<dbReference type="SUPFAM" id="SSF55961">
    <property type="entry name" value="Bet v1-like"/>
    <property type="match status" value="1"/>
</dbReference>
<feature type="transmembrane region" description="Helical" evidence="1">
    <location>
        <begin position="37"/>
        <end position="55"/>
    </location>
</feature>
<reference evidence="2 3" key="1">
    <citation type="submission" date="2022-04" db="EMBL/GenBank/DDBJ databases">
        <title>Hymenobacter sp. isolated from the air.</title>
        <authorList>
            <person name="Won M."/>
            <person name="Lee C.-M."/>
            <person name="Woen H.-Y."/>
            <person name="Kwon S.-W."/>
        </authorList>
    </citation>
    <scope>NUCLEOTIDE SEQUENCE [LARGE SCALE GENOMIC DNA]</scope>
    <source>
        <strain evidence="3">5413 J-13</strain>
    </source>
</reference>
<gene>
    <name evidence="2" type="ORF">MUN82_07110</name>
</gene>
<evidence type="ECO:0000313" key="3">
    <source>
        <dbReference type="Proteomes" id="UP000829925"/>
    </source>
</evidence>
<dbReference type="KEGG" id="haei:MUN82_07110"/>
<accession>A0A8T9SXB1</accession>
<dbReference type="Proteomes" id="UP000829925">
    <property type="component" value="Chromosome"/>
</dbReference>
<keyword evidence="1" id="KW-0472">Membrane</keyword>
<feature type="transmembrane region" description="Helical" evidence="1">
    <location>
        <begin position="62"/>
        <end position="80"/>
    </location>
</feature>
<keyword evidence="1" id="KW-1133">Transmembrane helix</keyword>
<sequence>MKSLFFDKSFRTAAIISFVFLSLGFTLLHYGLVAYGWAFFILLPVVTGVAIGALPNRKWAHIGLLTSLAIFFLLLLVGQLEGMICVLMALPLVVSCLFLGSVVTHLVRRRQELPDRNSLPVLVLPFLFFLLSAPAEKALENRPAVVAVRTDILLPYSAAQVYEQIKSVDTLDAPKPFLLQIGLPIPQKCVLEREAVGARRICYFSGGQIVERVTELHPGEILRMDVVRYQLTGRKWLGFKEAIYLFEQVDAHQTRLSRITTYTSELKPRTYWQPLEQLGISQEHQYVFDNLRQDLERAYGQVKP</sequence>
<protein>
    <submittedName>
        <fullName evidence="2">Polyketide cyclase</fullName>
    </submittedName>
</protein>
<organism evidence="2 3">
    <name type="scientific">Hymenobacter aerilatus</name>
    <dbReference type="NCBI Taxonomy" id="2932251"/>
    <lineage>
        <taxon>Bacteria</taxon>
        <taxon>Pseudomonadati</taxon>
        <taxon>Bacteroidota</taxon>
        <taxon>Cytophagia</taxon>
        <taxon>Cytophagales</taxon>
        <taxon>Hymenobacteraceae</taxon>
        <taxon>Hymenobacter</taxon>
    </lineage>
</organism>
<proteinExistence type="predicted"/>
<evidence type="ECO:0000256" key="1">
    <source>
        <dbReference type="SAM" id="Phobius"/>
    </source>
</evidence>
<evidence type="ECO:0000313" key="2">
    <source>
        <dbReference type="EMBL" id="UOR06862.1"/>
    </source>
</evidence>
<dbReference type="RefSeq" id="WP_245096177.1">
    <property type="nucleotide sequence ID" value="NZ_CP095053.1"/>
</dbReference>
<feature type="transmembrane region" description="Helical" evidence="1">
    <location>
        <begin position="12"/>
        <end position="31"/>
    </location>
</feature>
<keyword evidence="1" id="KW-0812">Transmembrane</keyword>
<feature type="transmembrane region" description="Helical" evidence="1">
    <location>
        <begin position="86"/>
        <end position="107"/>
    </location>
</feature>
<dbReference type="EMBL" id="CP095053">
    <property type="protein sequence ID" value="UOR06862.1"/>
    <property type="molecule type" value="Genomic_DNA"/>
</dbReference>
<keyword evidence="3" id="KW-1185">Reference proteome</keyword>
<dbReference type="AlphaFoldDB" id="A0A8T9SXB1"/>
<name>A0A8T9SXB1_9BACT</name>